<dbReference type="CDD" id="cd04301">
    <property type="entry name" value="NAT_SF"/>
    <property type="match status" value="1"/>
</dbReference>
<dbReference type="GO" id="GO:0009100">
    <property type="term" value="P:glycoprotein metabolic process"/>
    <property type="evidence" value="ECO:0007669"/>
    <property type="project" value="TreeGrafter"/>
</dbReference>
<dbReference type="InterPro" id="IPR016181">
    <property type="entry name" value="Acyl_CoA_acyltransferase"/>
</dbReference>
<keyword evidence="3" id="KW-1185">Reference proteome</keyword>
<dbReference type="OrthoDB" id="9975416at2759"/>
<gene>
    <name evidence="2" type="ORF">BXZ70DRAFT_420843</name>
</gene>
<dbReference type="InterPro" id="IPR000182">
    <property type="entry name" value="GNAT_dom"/>
</dbReference>
<dbReference type="GO" id="GO:0016747">
    <property type="term" value="F:acyltransferase activity, transferring groups other than amino-acyl groups"/>
    <property type="evidence" value="ECO:0007669"/>
    <property type="project" value="InterPro"/>
</dbReference>
<dbReference type="InterPro" id="IPR051822">
    <property type="entry name" value="Glycosyl_Hydrolase_84"/>
</dbReference>
<dbReference type="EMBL" id="JAEVFJ010000003">
    <property type="protein sequence ID" value="KAH8106160.1"/>
    <property type="molecule type" value="Genomic_DNA"/>
</dbReference>
<proteinExistence type="predicted"/>
<accession>A0A8K0UXC9</accession>
<sequence>MAVAATPCYIRRATPSDSPALSRICLLTASAGQSAASEHTFPDLPGLIYAEPYVHLPSAGGFVLVDPSRDDEVVGYVLGATDTVQFEREMQESWLPQWRLKYPNPYTSHNQNEDREPLPADTRYIHLIHSPHSAAASSVAFSPAHLHINLLPEYQRQGWGKKLIGSLIGWLREKGLDAVWLGMDPKNAEAGKFYTKLGFAPFEGASEGVVGLKFKDWKW</sequence>
<name>A0A8K0UXC9_9AGAR</name>
<evidence type="ECO:0000313" key="2">
    <source>
        <dbReference type="EMBL" id="KAH8106160.1"/>
    </source>
</evidence>
<protein>
    <submittedName>
        <fullName evidence="2">Acyl-CoA N-acyltransferase</fullName>
    </submittedName>
</protein>
<feature type="domain" description="N-acetyltransferase" evidence="1">
    <location>
        <begin position="85"/>
        <end position="219"/>
    </location>
</feature>
<dbReference type="Pfam" id="PF00583">
    <property type="entry name" value="Acetyltransf_1"/>
    <property type="match status" value="1"/>
</dbReference>
<dbReference type="PROSITE" id="PS51186">
    <property type="entry name" value="GNAT"/>
    <property type="match status" value="1"/>
</dbReference>
<dbReference type="PANTHER" id="PTHR13170">
    <property type="entry name" value="O-GLCNACASE"/>
    <property type="match status" value="1"/>
</dbReference>
<dbReference type="SUPFAM" id="SSF55729">
    <property type="entry name" value="Acyl-CoA N-acyltransferases (Nat)"/>
    <property type="match status" value="1"/>
</dbReference>
<organism evidence="2 3">
    <name type="scientific">Cristinia sonorae</name>
    <dbReference type="NCBI Taxonomy" id="1940300"/>
    <lineage>
        <taxon>Eukaryota</taxon>
        <taxon>Fungi</taxon>
        <taxon>Dikarya</taxon>
        <taxon>Basidiomycota</taxon>
        <taxon>Agaricomycotina</taxon>
        <taxon>Agaricomycetes</taxon>
        <taxon>Agaricomycetidae</taxon>
        <taxon>Agaricales</taxon>
        <taxon>Pleurotineae</taxon>
        <taxon>Stephanosporaceae</taxon>
        <taxon>Cristinia</taxon>
    </lineage>
</organism>
<comment type="caution">
    <text evidence="2">The sequence shown here is derived from an EMBL/GenBank/DDBJ whole genome shotgun (WGS) entry which is preliminary data.</text>
</comment>
<evidence type="ECO:0000259" key="1">
    <source>
        <dbReference type="PROSITE" id="PS51186"/>
    </source>
</evidence>
<evidence type="ECO:0000313" key="3">
    <source>
        <dbReference type="Proteomes" id="UP000813824"/>
    </source>
</evidence>
<dbReference type="PANTHER" id="PTHR13170:SF16">
    <property type="entry name" value="PROTEIN O-GLCNACASE"/>
    <property type="match status" value="1"/>
</dbReference>
<dbReference type="AlphaFoldDB" id="A0A8K0UXC9"/>
<dbReference type="GO" id="GO:0016231">
    <property type="term" value="F:beta-N-acetylglucosaminidase activity"/>
    <property type="evidence" value="ECO:0007669"/>
    <property type="project" value="TreeGrafter"/>
</dbReference>
<dbReference type="Gene3D" id="3.40.630.30">
    <property type="match status" value="1"/>
</dbReference>
<reference evidence="2" key="1">
    <citation type="journal article" date="2021" name="New Phytol.">
        <title>Evolutionary innovations through gain and loss of genes in the ectomycorrhizal Boletales.</title>
        <authorList>
            <person name="Wu G."/>
            <person name="Miyauchi S."/>
            <person name="Morin E."/>
            <person name="Kuo A."/>
            <person name="Drula E."/>
            <person name="Varga T."/>
            <person name="Kohler A."/>
            <person name="Feng B."/>
            <person name="Cao Y."/>
            <person name="Lipzen A."/>
            <person name="Daum C."/>
            <person name="Hundley H."/>
            <person name="Pangilinan J."/>
            <person name="Johnson J."/>
            <person name="Barry K."/>
            <person name="LaButti K."/>
            <person name="Ng V."/>
            <person name="Ahrendt S."/>
            <person name="Min B."/>
            <person name="Choi I.G."/>
            <person name="Park H."/>
            <person name="Plett J.M."/>
            <person name="Magnuson J."/>
            <person name="Spatafora J.W."/>
            <person name="Nagy L.G."/>
            <person name="Henrissat B."/>
            <person name="Grigoriev I.V."/>
            <person name="Yang Z.L."/>
            <person name="Xu J."/>
            <person name="Martin F.M."/>
        </authorList>
    </citation>
    <scope>NUCLEOTIDE SEQUENCE</scope>
    <source>
        <strain evidence="2">KKN 215</strain>
    </source>
</reference>
<dbReference type="Proteomes" id="UP000813824">
    <property type="component" value="Unassembled WGS sequence"/>
</dbReference>